<protein>
    <submittedName>
        <fullName evidence="5">FadR family transcriptional regulator</fullName>
    </submittedName>
</protein>
<accession>A0A4Q9UZZ9</accession>
<dbReference type="EMBL" id="SJDT01000004">
    <property type="protein sequence ID" value="TBW21625.1"/>
    <property type="molecule type" value="Genomic_DNA"/>
</dbReference>
<keyword evidence="1" id="KW-0805">Transcription regulation</keyword>
<dbReference type="Pfam" id="PF07729">
    <property type="entry name" value="FCD"/>
    <property type="match status" value="1"/>
</dbReference>
<dbReference type="InterPro" id="IPR036390">
    <property type="entry name" value="WH_DNA-bd_sf"/>
</dbReference>
<organism evidence="5 6">
    <name type="scientific">Arcanobacterium bovis</name>
    <dbReference type="NCBI Taxonomy" id="2529275"/>
    <lineage>
        <taxon>Bacteria</taxon>
        <taxon>Bacillati</taxon>
        <taxon>Actinomycetota</taxon>
        <taxon>Actinomycetes</taxon>
        <taxon>Actinomycetales</taxon>
        <taxon>Actinomycetaceae</taxon>
        <taxon>Arcanobacterium</taxon>
    </lineage>
</organism>
<proteinExistence type="predicted"/>
<dbReference type="OrthoDB" id="7989071at2"/>
<dbReference type="GO" id="GO:0003677">
    <property type="term" value="F:DNA binding"/>
    <property type="evidence" value="ECO:0007669"/>
    <property type="project" value="UniProtKB-KW"/>
</dbReference>
<dbReference type="PANTHER" id="PTHR43537">
    <property type="entry name" value="TRANSCRIPTIONAL REGULATOR, GNTR FAMILY"/>
    <property type="match status" value="1"/>
</dbReference>
<dbReference type="SUPFAM" id="SSF48008">
    <property type="entry name" value="GntR ligand-binding domain-like"/>
    <property type="match status" value="1"/>
</dbReference>
<evidence type="ECO:0000313" key="5">
    <source>
        <dbReference type="EMBL" id="TBW21625.1"/>
    </source>
</evidence>
<dbReference type="PANTHER" id="PTHR43537:SF5">
    <property type="entry name" value="UXU OPERON TRANSCRIPTIONAL REGULATOR"/>
    <property type="match status" value="1"/>
</dbReference>
<dbReference type="SMART" id="SM00895">
    <property type="entry name" value="FCD"/>
    <property type="match status" value="1"/>
</dbReference>
<evidence type="ECO:0000256" key="2">
    <source>
        <dbReference type="ARBA" id="ARBA00023125"/>
    </source>
</evidence>
<dbReference type="PRINTS" id="PR00035">
    <property type="entry name" value="HTHGNTR"/>
</dbReference>
<dbReference type="Proteomes" id="UP000293036">
    <property type="component" value="Unassembled WGS sequence"/>
</dbReference>
<dbReference type="InterPro" id="IPR000524">
    <property type="entry name" value="Tscrpt_reg_HTH_GntR"/>
</dbReference>
<dbReference type="InterPro" id="IPR011711">
    <property type="entry name" value="GntR_C"/>
</dbReference>
<dbReference type="InterPro" id="IPR008920">
    <property type="entry name" value="TF_FadR/GntR_C"/>
</dbReference>
<evidence type="ECO:0000256" key="3">
    <source>
        <dbReference type="ARBA" id="ARBA00023163"/>
    </source>
</evidence>
<feature type="domain" description="HTH gntR-type" evidence="4">
    <location>
        <begin position="1"/>
        <end position="62"/>
    </location>
</feature>
<evidence type="ECO:0000256" key="1">
    <source>
        <dbReference type="ARBA" id="ARBA00023015"/>
    </source>
</evidence>
<keyword evidence="2" id="KW-0238">DNA-binding</keyword>
<dbReference type="SMART" id="SM00345">
    <property type="entry name" value="HTH_GNTR"/>
    <property type="match status" value="1"/>
</dbReference>
<dbReference type="SUPFAM" id="SSF46785">
    <property type="entry name" value="Winged helix' DNA-binding domain"/>
    <property type="match status" value="1"/>
</dbReference>
<sequence length="225" mass="25166">MDAIKAYILRHQLTTGDPLPTEAKLCADLGVSRSSVREALRKLEALDIISVRQGRGSVVGQMSMQPLVETLVLKNALDHTQGTRSLRSIVATRRFLDLGVAEEIVTNMKGTSNPHLSELVSEMTRKAQNNELFPNEDIAFHTALLRSLNNDLIEQLMQAMWLVHQAIIPQLMGKDTRGLIHTAESHQRMLDAAEKGDLQAYIEAINEHYQPLDQIIKDNENKPLS</sequence>
<dbReference type="Gene3D" id="1.10.10.10">
    <property type="entry name" value="Winged helix-like DNA-binding domain superfamily/Winged helix DNA-binding domain"/>
    <property type="match status" value="1"/>
</dbReference>
<keyword evidence="6" id="KW-1185">Reference proteome</keyword>
<dbReference type="PROSITE" id="PS50949">
    <property type="entry name" value="HTH_GNTR"/>
    <property type="match status" value="1"/>
</dbReference>
<dbReference type="GO" id="GO:0003700">
    <property type="term" value="F:DNA-binding transcription factor activity"/>
    <property type="evidence" value="ECO:0007669"/>
    <property type="project" value="InterPro"/>
</dbReference>
<keyword evidence="3" id="KW-0804">Transcription</keyword>
<comment type="caution">
    <text evidence="5">The sequence shown here is derived from an EMBL/GenBank/DDBJ whole genome shotgun (WGS) entry which is preliminary data.</text>
</comment>
<dbReference type="AlphaFoldDB" id="A0A4Q9UZZ9"/>
<dbReference type="Gene3D" id="1.20.120.530">
    <property type="entry name" value="GntR ligand-binding domain-like"/>
    <property type="match status" value="1"/>
</dbReference>
<evidence type="ECO:0000313" key="6">
    <source>
        <dbReference type="Proteomes" id="UP000293036"/>
    </source>
</evidence>
<dbReference type="InterPro" id="IPR036388">
    <property type="entry name" value="WH-like_DNA-bd_sf"/>
</dbReference>
<dbReference type="Pfam" id="PF00392">
    <property type="entry name" value="GntR"/>
    <property type="match status" value="1"/>
</dbReference>
<gene>
    <name evidence="5" type="ORF">EZJ44_06295</name>
</gene>
<reference evidence="5 6" key="1">
    <citation type="submission" date="2019-02" db="EMBL/GenBank/DDBJ databases">
        <title>Arcanobacterium bovis sp. nov., isolated from the milk of a cow with mastitis.</title>
        <authorList>
            <person name="Sammra O."/>
            <person name="Foster G."/>
            <person name="Hassan A."/>
            <person name="Alssahen M."/>
            <person name="Laemmler C."/>
            <person name="Borowiak M."/>
            <person name="Malorny B."/>
            <person name="Abdulmawjood A."/>
        </authorList>
    </citation>
    <scope>NUCLEOTIDE SEQUENCE [LARGE SCALE GENOMIC DNA]</scope>
    <source>
        <strain evidence="5 6">C605018/01/1</strain>
    </source>
</reference>
<evidence type="ECO:0000259" key="4">
    <source>
        <dbReference type="PROSITE" id="PS50949"/>
    </source>
</evidence>
<name>A0A4Q9UZZ9_9ACTO</name>
<dbReference type="CDD" id="cd07377">
    <property type="entry name" value="WHTH_GntR"/>
    <property type="match status" value="1"/>
</dbReference>